<dbReference type="GO" id="GO:0006355">
    <property type="term" value="P:regulation of DNA-templated transcription"/>
    <property type="evidence" value="ECO:0007669"/>
    <property type="project" value="InterPro"/>
</dbReference>
<organism evidence="10 11">
    <name type="scientific">Colwellia psychrerythraea</name>
    <name type="common">Vibrio psychroerythus</name>
    <dbReference type="NCBI Taxonomy" id="28229"/>
    <lineage>
        <taxon>Bacteria</taxon>
        <taxon>Pseudomonadati</taxon>
        <taxon>Pseudomonadota</taxon>
        <taxon>Gammaproteobacteria</taxon>
        <taxon>Alteromonadales</taxon>
        <taxon>Colwelliaceae</taxon>
        <taxon>Colwellia</taxon>
    </lineage>
</organism>
<dbReference type="PROSITE" id="PS51755">
    <property type="entry name" value="OMPR_PHOB"/>
    <property type="match status" value="1"/>
</dbReference>
<evidence type="ECO:0000256" key="5">
    <source>
        <dbReference type="ARBA" id="ARBA00023163"/>
    </source>
</evidence>
<dbReference type="SUPFAM" id="SSF52172">
    <property type="entry name" value="CheY-like"/>
    <property type="match status" value="1"/>
</dbReference>
<evidence type="ECO:0000313" key="11">
    <source>
        <dbReference type="Proteomes" id="UP000243053"/>
    </source>
</evidence>
<evidence type="ECO:0000259" key="9">
    <source>
        <dbReference type="PROSITE" id="PS51755"/>
    </source>
</evidence>
<dbReference type="InterPro" id="IPR036388">
    <property type="entry name" value="WH-like_DNA-bd_sf"/>
</dbReference>
<dbReference type="Proteomes" id="UP000243053">
    <property type="component" value="Unassembled WGS sequence"/>
</dbReference>
<protein>
    <recommendedName>
        <fullName evidence="12">DNA-binding response regulator</fullName>
    </recommendedName>
</protein>
<sequence length="224" mass="25354">MANILIVEDDIDIAHGLAEFLTPKGYQLDFAYNGKQAMHHLDQQNYDLVLLDINLPFVNGFDICHSLLQDKLAKLPVIMMSARGTTEDILKGFESGAWDYLVKPFSFAELSARITVNLAKTNTINTPNHSFNGVELDENTLLFHFKNQEIQLHQVGFDIVAALLNVAPDVLKTKELHQALWGEDTPDSDPLRAHIYKLRKKFNHVFGQTFITTVKGIGYRFEVI</sequence>
<keyword evidence="2" id="KW-0902">Two-component regulatory system</keyword>
<dbReference type="Pfam" id="PF00072">
    <property type="entry name" value="Response_reg"/>
    <property type="match status" value="1"/>
</dbReference>
<dbReference type="PANTHER" id="PTHR48111">
    <property type="entry name" value="REGULATOR OF RPOS"/>
    <property type="match status" value="1"/>
</dbReference>
<proteinExistence type="predicted"/>
<evidence type="ECO:0000256" key="3">
    <source>
        <dbReference type="ARBA" id="ARBA00023015"/>
    </source>
</evidence>
<dbReference type="InterPro" id="IPR011006">
    <property type="entry name" value="CheY-like_superfamily"/>
</dbReference>
<feature type="DNA-binding region" description="OmpR/PhoB-type" evidence="7">
    <location>
        <begin position="126"/>
        <end position="223"/>
    </location>
</feature>
<evidence type="ECO:0000256" key="7">
    <source>
        <dbReference type="PROSITE-ProRule" id="PRU01091"/>
    </source>
</evidence>
<dbReference type="Gene3D" id="3.40.50.2300">
    <property type="match status" value="1"/>
</dbReference>
<keyword evidence="4 7" id="KW-0238">DNA-binding</keyword>
<dbReference type="GO" id="GO:0000156">
    <property type="term" value="F:phosphorelay response regulator activity"/>
    <property type="evidence" value="ECO:0007669"/>
    <property type="project" value="TreeGrafter"/>
</dbReference>
<gene>
    <name evidence="10" type="ORF">A9Q75_09125</name>
</gene>
<keyword evidence="1 6" id="KW-0597">Phosphoprotein</keyword>
<evidence type="ECO:0000313" key="10">
    <source>
        <dbReference type="EMBL" id="OUR80827.1"/>
    </source>
</evidence>
<dbReference type="InterPro" id="IPR001867">
    <property type="entry name" value="OmpR/PhoB-type_DNA-bd"/>
</dbReference>
<name>A0A1Y5EJQ1_COLPS</name>
<reference evidence="11" key="1">
    <citation type="journal article" date="2017" name="Proc. Natl. Acad. Sci. U.S.A.">
        <title>Simulation of Deepwater Horizon oil plume reveals substrate specialization within a complex community of hydrocarbon degraders.</title>
        <authorList>
            <person name="Hu P."/>
            <person name="Dubinsky E.A."/>
            <person name="Probst A.J."/>
            <person name="Wang J."/>
            <person name="Sieber C.M.K."/>
            <person name="Tom L.M."/>
            <person name="Gardinali P."/>
            <person name="Banfield J.F."/>
            <person name="Atlas R.M."/>
            <person name="Andersen G.L."/>
        </authorList>
    </citation>
    <scope>NUCLEOTIDE SEQUENCE [LARGE SCALE GENOMIC DNA]</scope>
</reference>
<dbReference type="GO" id="GO:0032993">
    <property type="term" value="C:protein-DNA complex"/>
    <property type="evidence" value="ECO:0007669"/>
    <property type="project" value="TreeGrafter"/>
</dbReference>
<feature type="domain" description="Response regulatory" evidence="8">
    <location>
        <begin position="3"/>
        <end position="118"/>
    </location>
</feature>
<dbReference type="GO" id="GO:0005829">
    <property type="term" value="C:cytosol"/>
    <property type="evidence" value="ECO:0007669"/>
    <property type="project" value="TreeGrafter"/>
</dbReference>
<dbReference type="EMBL" id="MAAF01000056">
    <property type="protein sequence ID" value="OUR80827.1"/>
    <property type="molecule type" value="Genomic_DNA"/>
</dbReference>
<keyword evidence="3" id="KW-0805">Transcription regulation</keyword>
<dbReference type="SMART" id="SM00862">
    <property type="entry name" value="Trans_reg_C"/>
    <property type="match status" value="1"/>
</dbReference>
<dbReference type="AlphaFoldDB" id="A0A1Y5EJQ1"/>
<dbReference type="Pfam" id="PF00486">
    <property type="entry name" value="Trans_reg_C"/>
    <property type="match status" value="1"/>
</dbReference>
<evidence type="ECO:0000256" key="1">
    <source>
        <dbReference type="ARBA" id="ARBA00022553"/>
    </source>
</evidence>
<dbReference type="SMART" id="SM00448">
    <property type="entry name" value="REC"/>
    <property type="match status" value="1"/>
</dbReference>
<dbReference type="PANTHER" id="PTHR48111:SF22">
    <property type="entry name" value="REGULATOR OF RPOS"/>
    <property type="match status" value="1"/>
</dbReference>
<comment type="caution">
    <text evidence="10">The sequence shown here is derived from an EMBL/GenBank/DDBJ whole genome shotgun (WGS) entry which is preliminary data.</text>
</comment>
<evidence type="ECO:0000256" key="2">
    <source>
        <dbReference type="ARBA" id="ARBA00023012"/>
    </source>
</evidence>
<feature type="domain" description="OmpR/PhoB-type" evidence="9">
    <location>
        <begin position="126"/>
        <end position="223"/>
    </location>
</feature>
<accession>A0A1Y5EJQ1</accession>
<evidence type="ECO:0008006" key="12">
    <source>
        <dbReference type="Google" id="ProtNLM"/>
    </source>
</evidence>
<evidence type="ECO:0000256" key="6">
    <source>
        <dbReference type="PROSITE-ProRule" id="PRU00169"/>
    </source>
</evidence>
<dbReference type="Gene3D" id="1.10.10.10">
    <property type="entry name" value="Winged helix-like DNA-binding domain superfamily/Winged helix DNA-binding domain"/>
    <property type="match status" value="1"/>
</dbReference>
<feature type="modified residue" description="4-aspartylphosphate" evidence="6">
    <location>
        <position position="52"/>
    </location>
</feature>
<dbReference type="CDD" id="cd00383">
    <property type="entry name" value="trans_reg_C"/>
    <property type="match status" value="1"/>
</dbReference>
<evidence type="ECO:0000259" key="8">
    <source>
        <dbReference type="PROSITE" id="PS50110"/>
    </source>
</evidence>
<dbReference type="GO" id="GO:0000976">
    <property type="term" value="F:transcription cis-regulatory region binding"/>
    <property type="evidence" value="ECO:0007669"/>
    <property type="project" value="TreeGrafter"/>
</dbReference>
<evidence type="ECO:0000256" key="4">
    <source>
        <dbReference type="ARBA" id="ARBA00023125"/>
    </source>
</evidence>
<dbReference type="InterPro" id="IPR039420">
    <property type="entry name" value="WalR-like"/>
</dbReference>
<dbReference type="InterPro" id="IPR001789">
    <property type="entry name" value="Sig_transdc_resp-reg_receiver"/>
</dbReference>
<dbReference type="PROSITE" id="PS50110">
    <property type="entry name" value="RESPONSE_REGULATORY"/>
    <property type="match status" value="1"/>
</dbReference>
<keyword evidence="5" id="KW-0804">Transcription</keyword>